<gene>
    <name evidence="2" type="primary">Acey_s0037.g3518</name>
    <name evidence="2" type="ORF">Y032_0037g3518</name>
</gene>
<feature type="region of interest" description="Disordered" evidence="1">
    <location>
        <begin position="1"/>
        <end position="70"/>
    </location>
</feature>
<dbReference type="AlphaFoldDB" id="A0A016UKJ1"/>
<evidence type="ECO:0000256" key="1">
    <source>
        <dbReference type="SAM" id="MobiDB-lite"/>
    </source>
</evidence>
<dbReference type="EMBL" id="JARK01001373">
    <property type="protein sequence ID" value="EYC15431.1"/>
    <property type="molecule type" value="Genomic_DNA"/>
</dbReference>
<name>A0A016UKJ1_9BILA</name>
<keyword evidence="3" id="KW-1185">Reference proteome</keyword>
<feature type="compositionally biased region" description="Basic and acidic residues" evidence="1">
    <location>
        <begin position="60"/>
        <end position="70"/>
    </location>
</feature>
<sequence>MIECNPNKKKNGRAHSLENFRKKNRQQVGWRNWQLSDRTPLTEEDEEVEPPSPGPIAQETKMEAKAVEVV</sequence>
<accession>A0A016UKJ1</accession>
<protein>
    <submittedName>
        <fullName evidence="2">Uncharacterized protein</fullName>
    </submittedName>
</protein>
<evidence type="ECO:0000313" key="3">
    <source>
        <dbReference type="Proteomes" id="UP000024635"/>
    </source>
</evidence>
<reference evidence="3" key="1">
    <citation type="journal article" date="2015" name="Nat. Genet.">
        <title>The genome and transcriptome of the zoonotic hookworm Ancylostoma ceylanicum identify infection-specific gene families.</title>
        <authorList>
            <person name="Schwarz E.M."/>
            <person name="Hu Y."/>
            <person name="Antoshechkin I."/>
            <person name="Miller M.M."/>
            <person name="Sternberg P.W."/>
            <person name="Aroian R.V."/>
        </authorList>
    </citation>
    <scope>NUCLEOTIDE SEQUENCE</scope>
    <source>
        <strain evidence="3">HY135</strain>
    </source>
</reference>
<dbReference type="Proteomes" id="UP000024635">
    <property type="component" value="Unassembled WGS sequence"/>
</dbReference>
<evidence type="ECO:0000313" key="2">
    <source>
        <dbReference type="EMBL" id="EYC15431.1"/>
    </source>
</evidence>
<proteinExistence type="predicted"/>
<comment type="caution">
    <text evidence="2">The sequence shown here is derived from an EMBL/GenBank/DDBJ whole genome shotgun (WGS) entry which is preliminary data.</text>
</comment>
<organism evidence="2 3">
    <name type="scientific">Ancylostoma ceylanicum</name>
    <dbReference type="NCBI Taxonomy" id="53326"/>
    <lineage>
        <taxon>Eukaryota</taxon>
        <taxon>Metazoa</taxon>
        <taxon>Ecdysozoa</taxon>
        <taxon>Nematoda</taxon>
        <taxon>Chromadorea</taxon>
        <taxon>Rhabditida</taxon>
        <taxon>Rhabditina</taxon>
        <taxon>Rhabditomorpha</taxon>
        <taxon>Strongyloidea</taxon>
        <taxon>Ancylostomatidae</taxon>
        <taxon>Ancylostomatinae</taxon>
        <taxon>Ancylostoma</taxon>
    </lineage>
</organism>
<feature type="compositionally biased region" description="Polar residues" evidence="1">
    <location>
        <begin position="26"/>
        <end position="39"/>
    </location>
</feature>